<gene>
    <name evidence="2" type="ORF">Nepgr_006866</name>
</gene>
<evidence type="ECO:0000259" key="1">
    <source>
        <dbReference type="Pfam" id="PF25089"/>
    </source>
</evidence>
<dbReference type="InterPro" id="IPR056706">
    <property type="entry name" value="DUF7804"/>
</dbReference>
<dbReference type="PANTHER" id="PTHR35127">
    <property type="entry name" value="OS03G0736900 PROTEIN"/>
    <property type="match status" value="1"/>
</dbReference>
<reference evidence="2" key="1">
    <citation type="submission" date="2023-05" db="EMBL/GenBank/DDBJ databases">
        <title>Nepenthes gracilis genome sequencing.</title>
        <authorList>
            <person name="Fukushima K."/>
        </authorList>
    </citation>
    <scope>NUCLEOTIDE SEQUENCE</scope>
    <source>
        <strain evidence="2">SING2019-196</strain>
    </source>
</reference>
<proteinExistence type="predicted"/>
<evidence type="ECO:0000313" key="3">
    <source>
        <dbReference type="Proteomes" id="UP001279734"/>
    </source>
</evidence>
<dbReference type="Proteomes" id="UP001279734">
    <property type="component" value="Unassembled WGS sequence"/>
</dbReference>
<evidence type="ECO:0000313" key="2">
    <source>
        <dbReference type="EMBL" id="GMH05026.1"/>
    </source>
</evidence>
<accession>A0AAD3XI01</accession>
<name>A0AAD3XI01_NEPGR</name>
<dbReference type="Pfam" id="PF25089">
    <property type="entry name" value="DUF7804"/>
    <property type="match status" value="1"/>
</dbReference>
<dbReference type="AlphaFoldDB" id="A0AAD3XI01"/>
<dbReference type="EMBL" id="BSYO01000005">
    <property type="protein sequence ID" value="GMH05026.1"/>
    <property type="molecule type" value="Genomic_DNA"/>
</dbReference>
<organism evidence="2 3">
    <name type="scientific">Nepenthes gracilis</name>
    <name type="common">Slender pitcher plant</name>
    <dbReference type="NCBI Taxonomy" id="150966"/>
    <lineage>
        <taxon>Eukaryota</taxon>
        <taxon>Viridiplantae</taxon>
        <taxon>Streptophyta</taxon>
        <taxon>Embryophyta</taxon>
        <taxon>Tracheophyta</taxon>
        <taxon>Spermatophyta</taxon>
        <taxon>Magnoliopsida</taxon>
        <taxon>eudicotyledons</taxon>
        <taxon>Gunneridae</taxon>
        <taxon>Pentapetalae</taxon>
        <taxon>Caryophyllales</taxon>
        <taxon>Nepenthaceae</taxon>
        <taxon>Nepenthes</taxon>
    </lineage>
</organism>
<protein>
    <recommendedName>
        <fullName evidence="1">DUF7804 domain-containing protein</fullName>
    </recommendedName>
</protein>
<sequence>MACLGARCGGTPSMFTEMDEFRNKMNSSGHPERVSRSRLPVTRNQTKMVSAQLSLPGREASSGPRFNTAHRGREKFDRWMRDSVVEIVKNLPEAPLFVHVYGGGAGTTMKTEKAVADDWARIEGRWKRGEEPSPEGIILVEELKEEKGNSDEGEGQIGESTKAFGVLLIGKGEGGGAASYLLKTDRVGSNLGLFCTHFCLARVKSFRETAASQFKNCWLGLDSGNNGST</sequence>
<dbReference type="PANTHER" id="PTHR35127:SF1">
    <property type="entry name" value="GENOME ASSEMBLY, CHROMOSOME: A10"/>
    <property type="match status" value="1"/>
</dbReference>
<feature type="domain" description="DUF7804" evidence="1">
    <location>
        <begin position="73"/>
        <end position="148"/>
    </location>
</feature>
<comment type="caution">
    <text evidence="2">The sequence shown here is derived from an EMBL/GenBank/DDBJ whole genome shotgun (WGS) entry which is preliminary data.</text>
</comment>
<keyword evidence="3" id="KW-1185">Reference proteome</keyword>